<dbReference type="InterPro" id="IPR013783">
    <property type="entry name" value="Ig-like_fold"/>
</dbReference>
<keyword evidence="4" id="KW-1185">Reference proteome</keyword>
<keyword evidence="2" id="KW-0472">Membrane</keyword>
<evidence type="ECO:0000313" key="4">
    <source>
        <dbReference type="Proteomes" id="UP000230233"/>
    </source>
</evidence>
<keyword evidence="2" id="KW-0812">Transmembrane</keyword>
<feature type="region of interest" description="Disordered" evidence="1">
    <location>
        <begin position="349"/>
        <end position="372"/>
    </location>
</feature>
<feature type="transmembrane region" description="Helical" evidence="2">
    <location>
        <begin position="62"/>
        <end position="83"/>
    </location>
</feature>
<dbReference type="CDD" id="cd02859">
    <property type="entry name" value="E_set_AMPKbeta_like_N"/>
    <property type="match status" value="1"/>
</dbReference>
<sequence>MFGKTAENSSFSYGIADFKRFFQWILGCTYAKKTIRTRISEMFHFADAPHIVVYERSEERPWYWMVAIITAVLVAVLSLYYTVEAGFRAIRKFMQSVLREPIQSTVSTPRCLSPTTPSSKKTSPQTPKTPDVIVRQKVPMNEPVNCVFIRPAAPKSGTVAVPNLNSEEDVTVEAEKNAMRDPSEKKEKEKRDKKKSPPTQRLEEVNFDASSNVNVIPTMAPSPQVHTAQSNTPIRKSTGSDPNLVESIPEASTSEFDQTNEWVMRQIAGCRKLSNQEEEKRENAGACVIEESENPLESSENQAVTGEFLGMLQKIIEAQFGESGALASSNENLSEMSASSIISSLVEIEETEPSFSETQKSSSSEGENLELQKADADDNVDIVIDDSHLTAETRNECSGSVLIRSQKEKVLFRWTDIRPETIDSITLTGSFFGWNMSIPMKGIGEKMFEVCVDLPAGVHDYSIQIFRFDS</sequence>
<proteinExistence type="predicted"/>
<dbReference type="InterPro" id="IPR014756">
    <property type="entry name" value="Ig_E-set"/>
</dbReference>
<reference evidence="4" key="1">
    <citation type="submission" date="2017-10" db="EMBL/GenBank/DDBJ databases">
        <title>Rapid genome shrinkage in a self-fertile nematode reveals novel sperm competition proteins.</title>
        <authorList>
            <person name="Yin D."/>
            <person name="Schwarz E.M."/>
            <person name="Thomas C.G."/>
            <person name="Felde R.L."/>
            <person name="Korf I.F."/>
            <person name="Cutter A.D."/>
            <person name="Schartner C.M."/>
            <person name="Ralston E.J."/>
            <person name="Meyer B.J."/>
            <person name="Haag E.S."/>
        </authorList>
    </citation>
    <scope>NUCLEOTIDE SEQUENCE [LARGE SCALE GENOMIC DNA]</scope>
    <source>
        <strain evidence="4">JU1422</strain>
    </source>
</reference>
<keyword evidence="2" id="KW-1133">Transmembrane helix</keyword>
<dbReference type="STRING" id="1611254.A0A2G5TZX1"/>
<dbReference type="Gene3D" id="2.60.40.10">
    <property type="entry name" value="Immunoglobulins"/>
    <property type="match status" value="1"/>
</dbReference>
<comment type="caution">
    <text evidence="3">The sequence shown here is derived from an EMBL/GenBank/DDBJ whole genome shotgun (WGS) entry which is preliminary data.</text>
</comment>
<feature type="region of interest" description="Disordered" evidence="1">
    <location>
        <begin position="106"/>
        <end position="130"/>
    </location>
</feature>
<feature type="region of interest" description="Disordered" evidence="1">
    <location>
        <begin position="157"/>
        <end position="204"/>
    </location>
</feature>
<name>A0A2G5TZX1_9PELO</name>
<dbReference type="OrthoDB" id="5873279at2759"/>
<dbReference type="AlphaFoldDB" id="A0A2G5TZX1"/>
<dbReference type="EMBL" id="PDUG01000004">
    <property type="protein sequence ID" value="PIC32839.1"/>
    <property type="molecule type" value="Genomic_DNA"/>
</dbReference>
<gene>
    <name evidence="3" type="primary">Cni-C01F6.2</name>
    <name evidence="3" type="synonym">Cnig_chr_IV.g13030</name>
    <name evidence="3" type="ORF">B9Z55_013030</name>
</gene>
<evidence type="ECO:0000256" key="2">
    <source>
        <dbReference type="SAM" id="Phobius"/>
    </source>
</evidence>
<feature type="region of interest" description="Disordered" evidence="1">
    <location>
        <begin position="220"/>
        <end position="244"/>
    </location>
</feature>
<feature type="compositionally biased region" description="Polar residues" evidence="1">
    <location>
        <begin position="224"/>
        <end position="241"/>
    </location>
</feature>
<protein>
    <submittedName>
        <fullName evidence="3">Uncharacterized protein</fullName>
    </submittedName>
</protein>
<feature type="compositionally biased region" description="Low complexity" evidence="1">
    <location>
        <begin position="113"/>
        <end position="130"/>
    </location>
</feature>
<feature type="compositionally biased region" description="Basic and acidic residues" evidence="1">
    <location>
        <begin position="173"/>
        <end position="190"/>
    </location>
</feature>
<accession>A0A2G5TZX1</accession>
<organism evidence="3 4">
    <name type="scientific">Caenorhabditis nigoni</name>
    <dbReference type="NCBI Taxonomy" id="1611254"/>
    <lineage>
        <taxon>Eukaryota</taxon>
        <taxon>Metazoa</taxon>
        <taxon>Ecdysozoa</taxon>
        <taxon>Nematoda</taxon>
        <taxon>Chromadorea</taxon>
        <taxon>Rhabditida</taxon>
        <taxon>Rhabditina</taxon>
        <taxon>Rhabditomorpha</taxon>
        <taxon>Rhabditoidea</taxon>
        <taxon>Rhabditidae</taxon>
        <taxon>Peloderinae</taxon>
        <taxon>Caenorhabditis</taxon>
    </lineage>
</organism>
<feature type="compositionally biased region" description="Low complexity" evidence="1">
    <location>
        <begin position="353"/>
        <end position="366"/>
    </location>
</feature>
<evidence type="ECO:0000313" key="3">
    <source>
        <dbReference type="EMBL" id="PIC32839.1"/>
    </source>
</evidence>
<dbReference type="SUPFAM" id="SSF81296">
    <property type="entry name" value="E set domains"/>
    <property type="match status" value="1"/>
</dbReference>
<evidence type="ECO:0000256" key="1">
    <source>
        <dbReference type="SAM" id="MobiDB-lite"/>
    </source>
</evidence>
<dbReference type="Proteomes" id="UP000230233">
    <property type="component" value="Chromosome IV"/>
</dbReference>